<dbReference type="GO" id="GO:0043386">
    <property type="term" value="P:mycotoxin biosynthetic process"/>
    <property type="evidence" value="ECO:0007669"/>
    <property type="project" value="InterPro"/>
</dbReference>
<organism evidence="3 4">
    <name type="scientific">Acrodontium crateriforme</name>
    <dbReference type="NCBI Taxonomy" id="150365"/>
    <lineage>
        <taxon>Eukaryota</taxon>
        <taxon>Fungi</taxon>
        <taxon>Dikarya</taxon>
        <taxon>Ascomycota</taxon>
        <taxon>Pezizomycotina</taxon>
        <taxon>Dothideomycetes</taxon>
        <taxon>Dothideomycetidae</taxon>
        <taxon>Mycosphaerellales</taxon>
        <taxon>Teratosphaeriaceae</taxon>
        <taxon>Acrodontium</taxon>
    </lineage>
</organism>
<accession>A0AAQ3RBV0</accession>
<dbReference type="PANTHER" id="PTHR33365">
    <property type="entry name" value="YALI0B05434P"/>
    <property type="match status" value="1"/>
</dbReference>
<keyword evidence="2" id="KW-1133">Transmembrane helix</keyword>
<dbReference type="Pfam" id="PF11807">
    <property type="entry name" value="UstYa"/>
    <property type="match status" value="1"/>
</dbReference>
<name>A0AAQ3RBV0_9PEZI</name>
<evidence type="ECO:0000256" key="1">
    <source>
        <dbReference type="ARBA" id="ARBA00035112"/>
    </source>
</evidence>
<keyword evidence="4" id="KW-1185">Reference proteome</keyword>
<keyword evidence="2" id="KW-0812">Transmembrane</keyword>
<comment type="similarity">
    <text evidence="1">Belongs to the ustYa family.</text>
</comment>
<dbReference type="Proteomes" id="UP001303373">
    <property type="component" value="Chromosome 4"/>
</dbReference>
<evidence type="ECO:0000313" key="3">
    <source>
        <dbReference type="EMBL" id="WPH00613.1"/>
    </source>
</evidence>
<dbReference type="InterPro" id="IPR021765">
    <property type="entry name" value="UstYa-like"/>
</dbReference>
<dbReference type="AlphaFoldDB" id="A0AAQ3RBV0"/>
<gene>
    <name evidence="3" type="ORF">R9X50_00344300</name>
</gene>
<keyword evidence="2" id="KW-0472">Membrane</keyword>
<proteinExistence type="inferred from homology"/>
<evidence type="ECO:0000256" key="2">
    <source>
        <dbReference type="SAM" id="Phobius"/>
    </source>
</evidence>
<reference evidence="3 4" key="1">
    <citation type="submission" date="2023-11" db="EMBL/GenBank/DDBJ databases">
        <title>An acidophilic fungus is an integral part of prey digestion in a carnivorous sundew plant.</title>
        <authorList>
            <person name="Tsai I.J."/>
        </authorList>
    </citation>
    <scope>NUCLEOTIDE SEQUENCE [LARGE SCALE GENOMIC DNA]</scope>
    <source>
        <strain evidence="3">169a</strain>
    </source>
</reference>
<dbReference type="EMBL" id="CP138583">
    <property type="protein sequence ID" value="WPH00613.1"/>
    <property type="molecule type" value="Genomic_DNA"/>
</dbReference>
<evidence type="ECO:0000313" key="4">
    <source>
        <dbReference type="Proteomes" id="UP001303373"/>
    </source>
</evidence>
<protein>
    <submittedName>
        <fullName evidence="3">Uncharacterized protein</fullName>
    </submittedName>
</protein>
<sequence length="302" mass="35329">MKPTHSYDQIPEKEEDEGLLPAQYAPRAAPEWWRRPTGVFLTGANIVLFLITASLALWQSRWFQRGYSSTMNEDIKKVSWYSPVLDRVEIPLVEKTYDNTLYAHSKLAQLPSPETDKAWNEMTRIRLLLVNDDEVRRLGKDPEYTVKHPNRTDANVAVMAVDHQLHCLESIRRNTFNEYYFPHGSSSVLHMDHLLHCFDLLAQTLQCNSAMDVITYNWWELATDPVPDFRINMKCRDFNAYRDFTTKPLEESGFFQVWEEGWGTWHRTGGEKNVTAPKQWWQLQLDDGAITKEQFEAKWGPM</sequence>
<dbReference type="PANTHER" id="PTHR33365:SF14">
    <property type="entry name" value="TAT PATHWAY SIGNAL SEQUENCE"/>
    <property type="match status" value="1"/>
</dbReference>
<feature type="transmembrane region" description="Helical" evidence="2">
    <location>
        <begin position="39"/>
        <end position="58"/>
    </location>
</feature>